<dbReference type="EMBL" id="CM001885">
    <property type="protein sequence ID" value="EOY14302.1"/>
    <property type="molecule type" value="Genomic_DNA"/>
</dbReference>
<keyword evidence="5" id="KW-1185">Reference proteome</keyword>
<keyword evidence="1" id="KW-0479">Metal-binding</keyword>
<evidence type="ECO:0000256" key="2">
    <source>
        <dbReference type="SAM" id="MobiDB-lite"/>
    </source>
</evidence>
<reference evidence="4 5" key="1">
    <citation type="journal article" date="2013" name="Genome Biol.">
        <title>The genome sequence of the most widely cultivated cacao type and its use to identify candidate genes regulating pod color.</title>
        <authorList>
            <person name="Motamayor J.C."/>
            <person name="Mockaitis K."/>
            <person name="Schmutz J."/>
            <person name="Haiminen N."/>
            <person name="Iii D.L."/>
            <person name="Cornejo O."/>
            <person name="Findley S.D."/>
            <person name="Zheng P."/>
            <person name="Utro F."/>
            <person name="Royaert S."/>
            <person name="Saski C."/>
            <person name="Jenkins J."/>
            <person name="Podicheti R."/>
            <person name="Zhao M."/>
            <person name="Scheffler B.E."/>
            <person name="Stack J.C."/>
            <person name="Feltus F.A."/>
            <person name="Mustiga G.M."/>
            <person name="Amores F."/>
            <person name="Phillips W."/>
            <person name="Marelli J.P."/>
            <person name="May G.D."/>
            <person name="Shapiro H."/>
            <person name="Ma J."/>
            <person name="Bustamante C.D."/>
            <person name="Schnell R.J."/>
            <person name="Main D."/>
            <person name="Gilbert D."/>
            <person name="Parida L."/>
            <person name="Kuhn D.N."/>
        </authorList>
    </citation>
    <scope>NUCLEOTIDE SEQUENCE [LARGE SCALE GENOMIC DNA]</scope>
    <source>
        <strain evidence="5">cv. Matina 1-6</strain>
    </source>
</reference>
<dbReference type="Pfam" id="PF00098">
    <property type="entry name" value="zf-CCHC"/>
    <property type="match status" value="1"/>
</dbReference>
<sequence>MEEGITEVEVERERSKRNRGEGSSRCRDPSRGKNANVVGQPSLRDGNLLKGSSFFSAPNQRRNFQFCSPPRSSDFSGINYRRVIRSGMTNSNPRQSGQWGPFCTFCGQIHTGPCNQMTAFCYECGRIGHVKRDCPTYRHNQEMARGLIRPDFATAPTRNVRRDKG</sequence>
<name>A0A061FC64_THECC</name>
<dbReference type="InParanoid" id="A0A061FC64"/>
<proteinExistence type="predicted"/>
<keyword evidence="1" id="KW-0863">Zinc-finger</keyword>
<keyword evidence="1" id="KW-0862">Zinc</keyword>
<dbReference type="InterPro" id="IPR001878">
    <property type="entry name" value="Znf_CCHC"/>
</dbReference>
<evidence type="ECO:0000313" key="5">
    <source>
        <dbReference type="Proteomes" id="UP000026915"/>
    </source>
</evidence>
<dbReference type="GO" id="GO:0003676">
    <property type="term" value="F:nucleic acid binding"/>
    <property type="evidence" value="ECO:0007669"/>
    <property type="project" value="InterPro"/>
</dbReference>
<feature type="region of interest" description="Disordered" evidence="2">
    <location>
        <begin position="1"/>
        <end position="44"/>
    </location>
</feature>
<dbReference type="GO" id="GO:0008270">
    <property type="term" value="F:zinc ion binding"/>
    <property type="evidence" value="ECO:0007669"/>
    <property type="project" value="UniProtKB-KW"/>
</dbReference>
<dbReference type="Gene3D" id="4.10.60.10">
    <property type="entry name" value="Zinc finger, CCHC-type"/>
    <property type="match status" value="1"/>
</dbReference>
<evidence type="ECO:0000259" key="3">
    <source>
        <dbReference type="PROSITE" id="PS50158"/>
    </source>
</evidence>
<protein>
    <recommendedName>
        <fullName evidence="3">CCHC-type domain-containing protein</fullName>
    </recommendedName>
</protein>
<feature type="compositionally biased region" description="Basic and acidic residues" evidence="2">
    <location>
        <begin position="9"/>
        <end position="31"/>
    </location>
</feature>
<accession>A0A061FC64</accession>
<dbReference type="Proteomes" id="UP000026915">
    <property type="component" value="Chromosome 7"/>
</dbReference>
<dbReference type="HOGENOM" id="CLU_1613771_0_0_1"/>
<dbReference type="SUPFAM" id="SSF57756">
    <property type="entry name" value="Retrovirus zinc finger-like domains"/>
    <property type="match status" value="1"/>
</dbReference>
<gene>
    <name evidence="4" type="ORF">TCM_033651</name>
</gene>
<dbReference type="AlphaFoldDB" id="A0A061FC64"/>
<evidence type="ECO:0000313" key="4">
    <source>
        <dbReference type="EMBL" id="EOY14302.1"/>
    </source>
</evidence>
<dbReference type="PROSITE" id="PS50158">
    <property type="entry name" value="ZF_CCHC"/>
    <property type="match status" value="1"/>
</dbReference>
<feature type="domain" description="CCHC-type" evidence="3">
    <location>
        <begin position="121"/>
        <end position="135"/>
    </location>
</feature>
<dbReference type="Gramene" id="EOY14302">
    <property type="protein sequence ID" value="EOY14302"/>
    <property type="gene ID" value="TCM_033651"/>
</dbReference>
<dbReference type="SMART" id="SM00343">
    <property type="entry name" value="ZnF_C2HC"/>
    <property type="match status" value="1"/>
</dbReference>
<organism evidence="4 5">
    <name type="scientific">Theobroma cacao</name>
    <name type="common">Cacao</name>
    <name type="synonym">Cocoa</name>
    <dbReference type="NCBI Taxonomy" id="3641"/>
    <lineage>
        <taxon>Eukaryota</taxon>
        <taxon>Viridiplantae</taxon>
        <taxon>Streptophyta</taxon>
        <taxon>Embryophyta</taxon>
        <taxon>Tracheophyta</taxon>
        <taxon>Spermatophyta</taxon>
        <taxon>Magnoliopsida</taxon>
        <taxon>eudicotyledons</taxon>
        <taxon>Gunneridae</taxon>
        <taxon>Pentapetalae</taxon>
        <taxon>rosids</taxon>
        <taxon>malvids</taxon>
        <taxon>Malvales</taxon>
        <taxon>Malvaceae</taxon>
        <taxon>Byttnerioideae</taxon>
        <taxon>Theobroma</taxon>
    </lineage>
</organism>
<dbReference type="InterPro" id="IPR036875">
    <property type="entry name" value="Znf_CCHC_sf"/>
</dbReference>
<evidence type="ECO:0000256" key="1">
    <source>
        <dbReference type="PROSITE-ProRule" id="PRU00047"/>
    </source>
</evidence>